<accession>A0AAN7VR18</accession>
<reference evidence="4" key="1">
    <citation type="submission" date="2023-08" db="EMBL/GenBank/DDBJ databases">
        <title>Black Yeasts Isolated from many extreme environments.</title>
        <authorList>
            <person name="Coleine C."/>
            <person name="Stajich J.E."/>
            <person name="Selbmann L."/>
        </authorList>
    </citation>
    <scope>NUCLEOTIDE SEQUENCE</scope>
    <source>
        <strain evidence="4">CCFEE 5810</strain>
    </source>
</reference>
<gene>
    <name evidence="4" type="ORF">LTR97_007516</name>
</gene>
<dbReference type="CDD" id="cd03443">
    <property type="entry name" value="PaaI_thioesterase"/>
    <property type="match status" value="1"/>
</dbReference>
<evidence type="ECO:0000256" key="1">
    <source>
        <dbReference type="ARBA" id="ARBA00008324"/>
    </source>
</evidence>
<evidence type="ECO:0000256" key="2">
    <source>
        <dbReference type="ARBA" id="ARBA00022801"/>
    </source>
</evidence>
<dbReference type="InterPro" id="IPR029069">
    <property type="entry name" value="HotDog_dom_sf"/>
</dbReference>
<dbReference type="EMBL" id="JAVRQU010000011">
    <property type="protein sequence ID" value="KAK5697378.1"/>
    <property type="molecule type" value="Genomic_DNA"/>
</dbReference>
<evidence type="ECO:0000313" key="5">
    <source>
        <dbReference type="Proteomes" id="UP001310594"/>
    </source>
</evidence>
<dbReference type="InterPro" id="IPR039298">
    <property type="entry name" value="ACOT13"/>
</dbReference>
<dbReference type="PANTHER" id="PTHR21660">
    <property type="entry name" value="THIOESTERASE SUPERFAMILY MEMBER-RELATED"/>
    <property type="match status" value="1"/>
</dbReference>
<evidence type="ECO:0000313" key="4">
    <source>
        <dbReference type="EMBL" id="KAK5697378.1"/>
    </source>
</evidence>
<feature type="domain" description="Thioesterase" evidence="3">
    <location>
        <begin position="79"/>
        <end position="158"/>
    </location>
</feature>
<keyword evidence="2" id="KW-0378">Hydrolase</keyword>
<dbReference type="Pfam" id="PF03061">
    <property type="entry name" value="4HBT"/>
    <property type="match status" value="1"/>
</dbReference>
<dbReference type="AlphaFoldDB" id="A0AAN7VR18"/>
<dbReference type="SUPFAM" id="SSF54637">
    <property type="entry name" value="Thioesterase/thiol ester dehydrase-isomerase"/>
    <property type="match status" value="1"/>
</dbReference>
<dbReference type="Gene3D" id="3.10.129.10">
    <property type="entry name" value="Hotdog Thioesterase"/>
    <property type="match status" value="1"/>
</dbReference>
<dbReference type="GO" id="GO:0047617">
    <property type="term" value="F:fatty acyl-CoA hydrolase activity"/>
    <property type="evidence" value="ECO:0007669"/>
    <property type="project" value="InterPro"/>
</dbReference>
<dbReference type="PANTHER" id="PTHR21660:SF1">
    <property type="entry name" value="ACYL-COENZYME A THIOESTERASE 13"/>
    <property type="match status" value="1"/>
</dbReference>
<dbReference type="InterPro" id="IPR006683">
    <property type="entry name" value="Thioestr_dom"/>
</dbReference>
<dbReference type="Proteomes" id="UP001310594">
    <property type="component" value="Unassembled WGS sequence"/>
</dbReference>
<evidence type="ECO:0000259" key="3">
    <source>
        <dbReference type="Pfam" id="PF03061"/>
    </source>
</evidence>
<proteinExistence type="inferred from homology"/>
<comment type="similarity">
    <text evidence="1">Belongs to the thioesterase PaaI family.</text>
</comment>
<comment type="caution">
    <text evidence="4">The sequence shown here is derived from an EMBL/GenBank/DDBJ whole genome shotgun (WGS) entry which is preliminary data.</text>
</comment>
<sequence length="177" mass="19726">MADRQHLRLSPDVMAKFETYNPEERIRAVLAIKAPNDQRFSSKFIEEQCSLRDVKVLSDKHSVVTFAFKVDRFYCNGSGNLHGGAQSSIFDMCTSIAMQAIGKKDFWLNGGVTRVLTVTCLRPAPEGEDLLLECEVVQMGRSLSLLQGTLKREKDGVIVSTCEHHKAAVPSKPGWKL</sequence>
<protein>
    <recommendedName>
        <fullName evidence="3">Thioesterase domain-containing protein</fullName>
    </recommendedName>
</protein>
<name>A0AAN7VR18_9PEZI</name>
<organism evidence="4 5">
    <name type="scientific">Elasticomyces elasticus</name>
    <dbReference type="NCBI Taxonomy" id="574655"/>
    <lineage>
        <taxon>Eukaryota</taxon>
        <taxon>Fungi</taxon>
        <taxon>Dikarya</taxon>
        <taxon>Ascomycota</taxon>
        <taxon>Pezizomycotina</taxon>
        <taxon>Dothideomycetes</taxon>
        <taxon>Dothideomycetidae</taxon>
        <taxon>Mycosphaerellales</taxon>
        <taxon>Teratosphaeriaceae</taxon>
        <taxon>Elasticomyces</taxon>
    </lineage>
</organism>